<dbReference type="Gene3D" id="1.20.190.10">
    <property type="entry name" value="Pesticidal crystal protein, N-terminal domain"/>
    <property type="match status" value="1"/>
</dbReference>
<dbReference type="SUPFAM" id="SSF56849">
    <property type="entry name" value="delta-Endotoxin (insectocide), N-terminal domain"/>
    <property type="match status" value="1"/>
</dbReference>
<keyword evidence="3" id="KW-0749">Sporulation</keyword>
<evidence type="ECO:0000256" key="2">
    <source>
        <dbReference type="ARBA" id="ARBA00022656"/>
    </source>
</evidence>
<dbReference type="InterPro" id="IPR036716">
    <property type="entry name" value="Pest_crys_N_sf"/>
</dbReference>
<evidence type="ECO:0000313" key="5">
    <source>
        <dbReference type="EMBL" id="XCJ78692.1"/>
    </source>
</evidence>
<dbReference type="EMBL" id="CP159578">
    <property type="protein sequence ID" value="XCJ78692.1"/>
    <property type="molecule type" value="Genomic_DNA"/>
</dbReference>
<evidence type="ECO:0000256" key="3">
    <source>
        <dbReference type="ARBA" id="ARBA00022969"/>
    </source>
</evidence>
<dbReference type="AlphaFoldDB" id="A0AB74UCH4"/>
<evidence type="ECO:0000256" key="4">
    <source>
        <dbReference type="ARBA" id="ARBA00023026"/>
    </source>
</evidence>
<evidence type="ECO:0008006" key="6">
    <source>
        <dbReference type="Google" id="ProtNLM"/>
    </source>
</evidence>
<keyword evidence="2" id="KW-0800">Toxin</keyword>
<evidence type="ECO:0000256" key="1">
    <source>
        <dbReference type="ARBA" id="ARBA00007819"/>
    </source>
</evidence>
<sequence length="427" mass="47735">MEQVWSSLIQAEVTSVTSKLPYIGTAVSSLVRSFWPSNRPSIWDQIRDQVSEMVDQKILAFELQEREGDIDGIKTTLHNYCDAKTHEKGMLLSAVLAQCNTLSSHLRGSKNSVQLTPLIVTSASIHLTVLSERLYHGEILYNEDNVDVWEKELTEMYECYAVFLSDAYSKWKEWRFDQITCKYYTTKYPIPIPPFFSWETHGEVLDALTNKKISRSEKLNGSETYYKESVEAIKRLWGNSANASMIISVAPSFLFHKYIPERAKENAVVPDGMRSFIMGPYSATTLGLAIPSFCNTDTDDLNGDVTQFLVREYNTIDALQFVYGDRKGNLIGNSEGGEIHIIETPGGAYPVGMKMRFIPNILCSVNIKFSDNSESGELGNRFNRSGCVADATVQNGFKLVGGSFRKGVGPSSTTGPGVIQLSFEYSQ</sequence>
<organism evidence="5">
    <name type="scientific">Salinicola endophyticus</name>
    <dbReference type="NCBI Taxonomy" id="1949083"/>
    <lineage>
        <taxon>Bacteria</taxon>
        <taxon>Pseudomonadati</taxon>
        <taxon>Pseudomonadota</taxon>
        <taxon>Gammaproteobacteria</taxon>
        <taxon>Oceanospirillales</taxon>
        <taxon>Halomonadaceae</taxon>
        <taxon>Salinicola</taxon>
    </lineage>
</organism>
<accession>A0AB74UCH4</accession>
<name>A0AB74UCH4_9GAMM</name>
<gene>
    <name evidence="5" type="ORF">ABV408_14785</name>
</gene>
<dbReference type="GO" id="GO:0090729">
    <property type="term" value="F:toxin activity"/>
    <property type="evidence" value="ECO:0007669"/>
    <property type="project" value="UniProtKB-KW"/>
</dbReference>
<comment type="similarity">
    <text evidence="1">Belongs to the delta endotoxin family.</text>
</comment>
<proteinExistence type="inferred from homology"/>
<reference evidence="5" key="1">
    <citation type="submission" date="2024-06" db="EMBL/GenBank/DDBJ databases">
        <title>Complete genome of Salinicola endophyticus HNIBRBA4755.</title>
        <authorList>
            <person name="Shin S.Y."/>
            <person name="Kang H."/>
            <person name="Song J."/>
        </authorList>
    </citation>
    <scope>NUCLEOTIDE SEQUENCE</scope>
    <source>
        <strain evidence="5">HNIBRBA4755</strain>
    </source>
</reference>
<protein>
    <recommendedName>
        <fullName evidence="6">Pesticidal crystal protein N-terminal domain-containing protein</fullName>
    </recommendedName>
</protein>
<keyword evidence="4" id="KW-0843">Virulence</keyword>
<dbReference type="RefSeq" id="WP_353979665.1">
    <property type="nucleotide sequence ID" value="NZ_CP159578.1"/>
</dbReference>
<dbReference type="GO" id="GO:0030435">
    <property type="term" value="P:sporulation resulting in formation of a cellular spore"/>
    <property type="evidence" value="ECO:0007669"/>
    <property type="project" value="UniProtKB-KW"/>
</dbReference>